<dbReference type="EMBL" id="JAUEPS010000007">
    <property type="protein sequence ID" value="KAK0463685.1"/>
    <property type="molecule type" value="Genomic_DNA"/>
</dbReference>
<accession>A0AA39NDM2</accession>
<gene>
    <name evidence="1" type="ORF">EV420DRAFT_1519494</name>
</gene>
<evidence type="ECO:0000313" key="2">
    <source>
        <dbReference type="Proteomes" id="UP001175211"/>
    </source>
</evidence>
<organism evidence="1 2">
    <name type="scientific">Armillaria tabescens</name>
    <name type="common">Ringless honey mushroom</name>
    <name type="synonym">Agaricus tabescens</name>
    <dbReference type="NCBI Taxonomy" id="1929756"/>
    <lineage>
        <taxon>Eukaryota</taxon>
        <taxon>Fungi</taxon>
        <taxon>Dikarya</taxon>
        <taxon>Basidiomycota</taxon>
        <taxon>Agaricomycotina</taxon>
        <taxon>Agaricomycetes</taxon>
        <taxon>Agaricomycetidae</taxon>
        <taxon>Agaricales</taxon>
        <taxon>Marasmiineae</taxon>
        <taxon>Physalacriaceae</taxon>
        <taxon>Desarmillaria</taxon>
    </lineage>
</organism>
<reference evidence="1" key="1">
    <citation type="submission" date="2023-06" db="EMBL/GenBank/DDBJ databases">
        <authorList>
            <consortium name="Lawrence Berkeley National Laboratory"/>
            <person name="Ahrendt S."/>
            <person name="Sahu N."/>
            <person name="Indic B."/>
            <person name="Wong-Bajracharya J."/>
            <person name="Merenyi Z."/>
            <person name="Ke H.-M."/>
            <person name="Monk M."/>
            <person name="Kocsube S."/>
            <person name="Drula E."/>
            <person name="Lipzen A."/>
            <person name="Balint B."/>
            <person name="Henrissat B."/>
            <person name="Andreopoulos B."/>
            <person name="Martin F.M."/>
            <person name="Harder C.B."/>
            <person name="Rigling D."/>
            <person name="Ford K.L."/>
            <person name="Foster G.D."/>
            <person name="Pangilinan J."/>
            <person name="Papanicolaou A."/>
            <person name="Barry K."/>
            <person name="LaButti K."/>
            <person name="Viragh M."/>
            <person name="Koriabine M."/>
            <person name="Yan M."/>
            <person name="Riley R."/>
            <person name="Champramary S."/>
            <person name="Plett K.L."/>
            <person name="Tsai I.J."/>
            <person name="Slot J."/>
            <person name="Sipos G."/>
            <person name="Plett J."/>
            <person name="Nagy L.G."/>
            <person name="Grigoriev I.V."/>
        </authorList>
    </citation>
    <scope>NUCLEOTIDE SEQUENCE</scope>
    <source>
        <strain evidence="1">CCBAS 213</strain>
    </source>
</reference>
<evidence type="ECO:0000313" key="1">
    <source>
        <dbReference type="EMBL" id="KAK0463685.1"/>
    </source>
</evidence>
<dbReference type="RefSeq" id="XP_060334995.1">
    <property type="nucleotide sequence ID" value="XM_060472110.1"/>
</dbReference>
<keyword evidence="2" id="KW-1185">Reference proteome</keyword>
<dbReference type="GeneID" id="85355658"/>
<sequence length="78" mass="8936">MSLFVHPMLTCLYFSLLPSPPRTLLFFFGQIGPTTASLGFPLERFERETTLGRRTNGRKPPPVRAFFEYLRGGEIMIL</sequence>
<dbReference type="AlphaFoldDB" id="A0AA39NDM2"/>
<dbReference type="Proteomes" id="UP001175211">
    <property type="component" value="Unassembled WGS sequence"/>
</dbReference>
<proteinExistence type="predicted"/>
<name>A0AA39NDM2_ARMTA</name>
<protein>
    <submittedName>
        <fullName evidence="1">Uncharacterized protein</fullName>
    </submittedName>
</protein>
<comment type="caution">
    <text evidence="1">The sequence shown here is derived from an EMBL/GenBank/DDBJ whole genome shotgun (WGS) entry which is preliminary data.</text>
</comment>